<dbReference type="Pfam" id="PF00884">
    <property type="entry name" value="Sulfatase"/>
    <property type="match status" value="1"/>
</dbReference>
<dbReference type="Proteomes" id="UP000598271">
    <property type="component" value="Unassembled WGS sequence"/>
</dbReference>
<feature type="transmembrane region" description="Helical" evidence="1">
    <location>
        <begin position="65"/>
        <end position="86"/>
    </location>
</feature>
<dbReference type="GO" id="GO:0015024">
    <property type="term" value="F:glucuronate-2-sulfatase activity"/>
    <property type="evidence" value="ECO:0007669"/>
    <property type="project" value="TreeGrafter"/>
</dbReference>
<keyword evidence="1" id="KW-0472">Membrane</keyword>
<dbReference type="PANTHER" id="PTHR46615">
    <property type="entry name" value="ARYLSULFATASE K"/>
    <property type="match status" value="1"/>
</dbReference>
<reference evidence="3 4" key="1">
    <citation type="journal article" date="2014" name="Int. J. Syst. Evol. Microbiol.">
        <title>Complete genome sequence of Corynebacterium casei LMG S-19264T (=DSM 44701T), isolated from a smear-ripened cheese.</title>
        <authorList>
            <consortium name="US DOE Joint Genome Institute (JGI-PGF)"/>
            <person name="Walter F."/>
            <person name="Albersmeier A."/>
            <person name="Kalinowski J."/>
            <person name="Ruckert C."/>
        </authorList>
    </citation>
    <scope>NUCLEOTIDE SEQUENCE [LARGE SCALE GENOMIC DNA]</scope>
    <source>
        <strain evidence="3 4">KCTC 12866</strain>
    </source>
</reference>
<comment type="caution">
    <text evidence="3">The sequence shown here is derived from an EMBL/GenBank/DDBJ whole genome shotgun (WGS) entry which is preliminary data.</text>
</comment>
<dbReference type="InterPro" id="IPR051849">
    <property type="entry name" value="GAG-degrading_sulfatase"/>
</dbReference>
<accession>A0A8J3G8K1</accession>
<dbReference type="CDD" id="cd16155">
    <property type="entry name" value="sulfatase_like"/>
    <property type="match status" value="1"/>
</dbReference>
<evidence type="ECO:0000259" key="2">
    <source>
        <dbReference type="Pfam" id="PF00884"/>
    </source>
</evidence>
<dbReference type="PANTHER" id="PTHR46615:SF1">
    <property type="entry name" value="ARYLSULFATASE K"/>
    <property type="match status" value="1"/>
</dbReference>
<evidence type="ECO:0000256" key="1">
    <source>
        <dbReference type="SAM" id="Phobius"/>
    </source>
</evidence>
<organism evidence="3 4">
    <name type="scientific">Persicitalea jodogahamensis</name>
    <dbReference type="NCBI Taxonomy" id="402147"/>
    <lineage>
        <taxon>Bacteria</taxon>
        <taxon>Pseudomonadati</taxon>
        <taxon>Bacteroidota</taxon>
        <taxon>Cytophagia</taxon>
        <taxon>Cytophagales</taxon>
        <taxon>Spirosomataceae</taxon>
        <taxon>Persicitalea</taxon>
    </lineage>
</organism>
<dbReference type="InterPro" id="IPR000917">
    <property type="entry name" value="Sulfatase_N"/>
</dbReference>
<dbReference type="EMBL" id="BMXF01000001">
    <property type="protein sequence ID" value="GHB65480.1"/>
    <property type="molecule type" value="Genomic_DNA"/>
</dbReference>
<dbReference type="InterPro" id="IPR017850">
    <property type="entry name" value="Alkaline_phosphatase_core_sf"/>
</dbReference>
<proteinExistence type="predicted"/>
<feature type="domain" description="Sulfatase N-terminal" evidence="2">
    <location>
        <begin position="91"/>
        <end position="428"/>
    </location>
</feature>
<evidence type="ECO:0000313" key="3">
    <source>
        <dbReference type="EMBL" id="GHB65480.1"/>
    </source>
</evidence>
<dbReference type="AlphaFoldDB" id="A0A8J3G8K1"/>
<keyword evidence="1" id="KW-0812">Transmembrane</keyword>
<name>A0A8J3G8K1_9BACT</name>
<protein>
    <submittedName>
        <fullName evidence="3">Sulfatase</fullName>
    </submittedName>
</protein>
<evidence type="ECO:0000313" key="4">
    <source>
        <dbReference type="Proteomes" id="UP000598271"/>
    </source>
</evidence>
<sequence length="550" mass="61965">MSNLQWRDYKGRIKVANLPAEVNFDQSSDKPKKNTLARPWLSIRSMATRKIHSKLNYPDSMFRNLSTIPACLCLMAVLVFVSTSYAQQKRPNVLFILADDQSPFDLNMYDPASRLSTPNLSRLAAEGMVFDGAYHMGAWTGAVCTASRTMLMTGRSLWKLPHQTNPNNGNRALVPENLEDNSMAAIFNRAGYATMRTCKSGNSYAPANQKFTVNKEAVSRAGNDENGNAWHARQVLDYLKGREESKDAAPFLIYFGFSHPHDPRNGKEGLLKKYGAVNHTDPQKVPFVNAKQTALPFNYLPAHPFFHGHPQLRDEEQVSGVWKNRDEGSIRNEIGREYACSEDIDDQIGKVLKRLEEMGELENTYIVYTADHGIAVGRHGLMGKQNLYEHSWRVPFLVKGPGIKPGKRVTGNIYLMDVLPTLCDVAGIEQPGTIDALSFKPVLFGQKQQIRDVMYGVYSGGTKPGIRTVRKGDWKLIKYDAMDGTVRETQLFNLKANPHEFLAEHQKQGKMETNLAGQSPYSAKLKEMEALLQAQMQKYHDPYTLWNQKN</sequence>
<dbReference type="Gene3D" id="3.40.720.10">
    <property type="entry name" value="Alkaline Phosphatase, subunit A"/>
    <property type="match status" value="1"/>
</dbReference>
<dbReference type="GO" id="GO:0004065">
    <property type="term" value="F:arylsulfatase activity"/>
    <property type="evidence" value="ECO:0007669"/>
    <property type="project" value="TreeGrafter"/>
</dbReference>
<dbReference type="SUPFAM" id="SSF53649">
    <property type="entry name" value="Alkaline phosphatase-like"/>
    <property type="match status" value="1"/>
</dbReference>
<keyword evidence="1" id="KW-1133">Transmembrane helix</keyword>
<keyword evidence="4" id="KW-1185">Reference proteome</keyword>
<gene>
    <name evidence="3" type="ORF">GCM10007390_19480</name>
</gene>